<feature type="region of interest" description="Disordered" evidence="4">
    <location>
        <begin position="59"/>
        <end position="89"/>
    </location>
</feature>
<gene>
    <name evidence="6" type="ORF">DNTS_013067</name>
</gene>
<keyword evidence="7" id="KW-1185">Reference proteome</keyword>
<dbReference type="GO" id="GO:0005634">
    <property type="term" value="C:nucleus"/>
    <property type="evidence" value="ECO:0007669"/>
    <property type="project" value="UniProtKB-SubCell"/>
</dbReference>
<dbReference type="EMBL" id="SRMA01024208">
    <property type="protein sequence ID" value="TRZ00903.1"/>
    <property type="molecule type" value="Genomic_DNA"/>
</dbReference>
<dbReference type="InterPro" id="IPR039201">
    <property type="entry name" value="Inka"/>
</dbReference>
<evidence type="ECO:0000256" key="1">
    <source>
        <dbReference type="ARBA" id="ARBA00004123"/>
    </source>
</evidence>
<dbReference type="OrthoDB" id="9931119at2759"/>
<proteinExistence type="inferred from homology"/>
<dbReference type="InterPro" id="IPR029267">
    <property type="entry name" value="FAM212"/>
</dbReference>
<dbReference type="GO" id="GO:0019901">
    <property type="term" value="F:protein kinase binding"/>
    <property type="evidence" value="ECO:0007669"/>
    <property type="project" value="TreeGrafter"/>
</dbReference>
<feature type="compositionally biased region" description="Polar residues" evidence="4">
    <location>
        <begin position="78"/>
        <end position="89"/>
    </location>
</feature>
<protein>
    <recommendedName>
        <fullName evidence="5">FAM212 domain-containing protein</fullName>
    </recommendedName>
</protein>
<evidence type="ECO:0000256" key="3">
    <source>
        <dbReference type="ARBA" id="ARBA00023242"/>
    </source>
</evidence>
<dbReference type="Pfam" id="PF15342">
    <property type="entry name" value="FAM212"/>
    <property type="match status" value="1"/>
</dbReference>
<comment type="similarity">
    <text evidence="2">Belongs to the INKA family.</text>
</comment>
<feature type="domain" description="FAM212" evidence="5">
    <location>
        <begin position="145"/>
        <end position="186"/>
    </location>
</feature>
<dbReference type="PANTHER" id="PTHR28615:SF2">
    <property type="entry name" value="PAK4-INHIBITOR INKA2"/>
    <property type="match status" value="1"/>
</dbReference>
<dbReference type="PANTHER" id="PTHR28615">
    <property type="entry name" value="PAK4-INHIBITOR INKA1-RELATED"/>
    <property type="match status" value="1"/>
</dbReference>
<accession>A0A553RFD8</accession>
<evidence type="ECO:0000313" key="7">
    <source>
        <dbReference type="Proteomes" id="UP000316079"/>
    </source>
</evidence>
<comment type="subcellular location">
    <subcellularLocation>
        <location evidence="1">Nucleus</location>
    </subcellularLocation>
</comment>
<name>A0A553RFD8_9TELE</name>
<feature type="compositionally biased region" description="Polar residues" evidence="4">
    <location>
        <begin position="61"/>
        <end position="71"/>
    </location>
</feature>
<feature type="region of interest" description="Disordered" evidence="4">
    <location>
        <begin position="118"/>
        <end position="146"/>
    </location>
</feature>
<dbReference type="GO" id="GO:0030291">
    <property type="term" value="F:protein serine/threonine kinase inhibitor activity"/>
    <property type="evidence" value="ECO:0007669"/>
    <property type="project" value="InterPro"/>
</dbReference>
<dbReference type="AlphaFoldDB" id="A0A553RFD8"/>
<dbReference type="Gene3D" id="3.30.200.20">
    <property type="entry name" value="Phosphorylase Kinase, domain 1"/>
    <property type="match status" value="1"/>
</dbReference>
<reference evidence="6 7" key="1">
    <citation type="journal article" date="2019" name="Sci. Data">
        <title>Hybrid genome assembly and annotation of Danionella translucida.</title>
        <authorList>
            <person name="Kadobianskyi M."/>
            <person name="Schulze L."/>
            <person name="Schuelke M."/>
            <person name="Judkewitz B."/>
        </authorList>
    </citation>
    <scope>NUCLEOTIDE SEQUENCE [LARGE SCALE GENOMIC DNA]</scope>
    <source>
        <strain evidence="6 7">Bolton</strain>
    </source>
</reference>
<evidence type="ECO:0000259" key="5">
    <source>
        <dbReference type="Pfam" id="PF15342"/>
    </source>
</evidence>
<organism evidence="6 7">
    <name type="scientific">Danionella cerebrum</name>
    <dbReference type="NCBI Taxonomy" id="2873325"/>
    <lineage>
        <taxon>Eukaryota</taxon>
        <taxon>Metazoa</taxon>
        <taxon>Chordata</taxon>
        <taxon>Craniata</taxon>
        <taxon>Vertebrata</taxon>
        <taxon>Euteleostomi</taxon>
        <taxon>Actinopterygii</taxon>
        <taxon>Neopterygii</taxon>
        <taxon>Teleostei</taxon>
        <taxon>Ostariophysi</taxon>
        <taxon>Cypriniformes</taxon>
        <taxon>Danionidae</taxon>
        <taxon>Danioninae</taxon>
        <taxon>Danionella</taxon>
    </lineage>
</organism>
<comment type="caution">
    <text evidence="6">The sequence shown here is derived from an EMBL/GenBank/DDBJ whole genome shotgun (WGS) entry which is preliminary data.</text>
</comment>
<evidence type="ECO:0000256" key="4">
    <source>
        <dbReference type="SAM" id="MobiDB-lite"/>
    </source>
</evidence>
<feature type="compositionally biased region" description="Low complexity" evidence="4">
    <location>
        <begin position="124"/>
        <end position="145"/>
    </location>
</feature>
<evidence type="ECO:0000256" key="2">
    <source>
        <dbReference type="ARBA" id="ARBA00008302"/>
    </source>
</evidence>
<evidence type="ECO:0000313" key="6">
    <source>
        <dbReference type="EMBL" id="TRZ00903.1"/>
    </source>
</evidence>
<sequence length="317" mass="35849">MDEKKRDVNDSNLRRLKHGLDSLWRPDEGLQAQMNSVIGALQELKLLQVKTALDELEFSTKKGQQSPLTSSRLHHQSSGRAQQNQNQHTKLMSSINSELVMDPSLILTSSPVEIHQMSRAPHRGSLSTSSSFSSQGDSTNSSFSSYDIEDPSDWTTSLNQSRNRQPLILGDNVFADLVGNWLDLPDVGGLTSRNEQNDLTLKHTFFKPQPLGNSQDLSKNLSLTKSVFKRVLLRIGGWQNQDSEVMDISKQPQLPRRKPKSDGCKPFWRRTRGMKRKNTPIQREDVVNQESEGFINTSVEIVEKHPPVFDYKSAVWV</sequence>
<keyword evidence="3" id="KW-0539">Nucleus</keyword>
<dbReference type="Proteomes" id="UP000316079">
    <property type="component" value="Unassembled WGS sequence"/>
</dbReference>